<name>A0AAW3NB07_9BURK</name>
<evidence type="ECO:0000313" key="2">
    <source>
        <dbReference type="Proteomes" id="UP000056732"/>
    </source>
</evidence>
<reference evidence="1 2" key="1">
    <citation type="submission" date="2015-11" db="EMBL/GenBank/DDBJ databases">
        <title>Expanding the genomic diversity of Burkholderia species for the development of highly accurate diagnostics.</title>
        <authorList>
            <person name="Sahl J."/>
            <person name="Keim P."/>
            <person name="Wagner D."/>
        </authorList>
    </citation>
    <scope>NUCLEOTIDE SEQUENCE [LARGE SCALE GENOMIC DNA]</scope>
    <source>
        <strain evidence="1 2">MSMB1137WGS</strain>
    </source>
</reference>
<proteinExistence type="predicted"/>
<accession>A0AAW3NB07</accession>
<protein>
    <recommendedName>
        <fullName evidence="3">Transposase Tn5-like N-terminal domain-containing protein</fullName>
    </recommendedName>
</protein>
<dbReference type="AlphaFoldDB" id="A0AAW3NB07"/>
<comment type="caution">
    <text evidence="1">The sequence shown here is derived from an EMBL/GenBank/DDBJ whole genome shotgun (WGS) entry which is preliminary data.</text>
</comment>
<evidence type="ECO:0008006" key="3">
    <source>
        <dbReference type="Google" id="ProtNLM"/>
    </source>
</evidence>
<gene>
    <name evidence="1" type="ORF">WK53_08120</name>
</gene>
<organism evidence="1 2">
    <name type="scientific">Burkholderia ubonensis</name>
    <dbReference type="NCBI Taxonomy" id="101571"/>
    <lineage>
        <taxon>Bacteria</taxon>
        <taxon>Pseudomonadati</taxon>
        <taxon>Pseudomonadota</taxon>
        <taxon>Betaproteobacteria</taxon>
        <taxon>Burkholderiales</taxon>
        <taxon>Burkholderiaceae</taxon>
        <taxon>Burkholderia</taxon>
        <taxon>Burkholderia cepacia complex</taxon>
    </lineage>
</organism>
<sequence>MLLPRCAHGNDVDSPRIAQFPDAGKFFDEDGRGRPVTDARLGMAARLLRWQADACAGIAGDVAAQIAARYRLVGLFGAGRRMQIALVFLLAVRLPGVVIRVHRQGKRQ</sequence>
<dbReference type="Proteomes" id="UP000056732">
    <property type="component" value="Unassembled WGS sequence"/>
</dbReference>
<evidence type="ECO:0000313" key="1">
    <source>
        <dbReference type="EMBL" id="KVT52411.1"/>
    </source>
</evidence>
<dbReference type="EMBL" id="LPDO01000082">
    <property type="protein sequence ID" value="KVT52411.1"/>
    <property type="molecule type" value="Genomic_DNA"/>
</dbReference>